<dbReference type="AlphaFoldDB" id="A0A916X7U3"/>
<dbReference type="SUPFAM" id="SSF46785">
    <property type="entry name" value="Winged helix' DNA-binding domain"/>
    <property type="match status" value="1"/>
</dbReference>
<accession>A0A916X7U3</accession>
<dbReference type="PANTHER" id="PTHR18964:SF149">
    <property type="entry name" value="BIFUNCTIONAL UDP-N-ACETYLGLUCOSAMINE 2-EPIMERASE_N-ACETYLMANNOSAMINE KINASE"/>
    <property type="match status" value="1"/>
</dbReference>
<dbReference type="InterPro" id="IPR000600">
    <property type="entry name" value="ROK"/>
</dbReference>
<dbReference type="InterPro" id="IPR036388">
    <property type="entry name" value="WH-like_DNA-bd_sf"/>
</dbReference>
<feature type="region of interest" description="Disordered" evidence="2">
    <location>
        <begin position="1"/>
        <end position="24"/>
    </location>
</feature>
<dbReference type="Gene3D" id="1.10.10.10">
    <property type="entry name" value="Winged helix-like DNA-binding domain superfamily/Winged helix DNA-binding domain"/>
    <property type="match status" value="1"/>
</dbReference>
<dbReference type="Gene3D" id="3.30.420.40">
    <property type="match status" value="2"/>
</dbReference>
<dbReference type="PANTHER" id="PTHR18964">
    <property type="entry name" value="ROK (REPRESSOR, ORF, KINASE) FAMILY"/>
    <property type="match status" value="1"/>
</dbReference>
<keyword evidence="4" id="KW-1185">Reference proteome</keyword>
<organism evidence="3 4">
    <name type="scientific">Hoyosella rhizosphaerae</name>
    <dbReference type="NCBI Taxonomy" id="1755582"/>
    <lineage>
        <taxon>Bacteria</taxon>
        <taxon>Bacillati</taxon>
        <taxon>Actinomycetota</taxon>
        <taxon>Actinomycetes</taxon>
        <taxon>Mycobacteriales</taxon>
        <taxon>Hoyosellaceae</taxon>
        <taxon>Hoyosella</taxon>
    </lineage>
</organism>
<evidence type="ECO:0000256" key="2">
    <source>
        <dbReference type="SAM" id="MobiDB-lite"/>
    </source>
</evidence>
<evidence type="ECO:0000313" key="4">
    <source>
        <dbReference type="Proteomes" id="UP000641514"/>
    </source>
</evidence>
<dbReference type="EMBL" id="BMJH01000001">
    <property type="protein sequence ID" value="GGC52937.1"/>
    <property type="molecule type" value="Genomic_DNA"/>
</dbReference>
<dbReference type="InterPro" id="IPR036390">
    <property type="entry name" value="WH_DNA-bd_sf"/>
</dbReference>
<feature type="compositionally biased region" description="Polar residues" evidence="2">
    <location>
        <begin position="1"/>
        <end position="16"/>
    </location>
</feature>
<evidence type="ECO:0000313" key="3">
    <source>
        <dbReference type="EMBL" id="GGC52937.1"/>
    </source>
</evidence>
<protein>
    <recommendedName>
        <fullName evidence="5">ROK family protein</fullName>
    </recommendedName>
</protein>
<dbReference type="Pfam" id="PF00480">
    <property type="entry name" value="ROK"/>
    <property type="match status" value="1"/>
</dbReference>
<dbReference type="Proteomes" id="UP000641514">
    <property type="component" value="Unassembled WGS sequence"/>
</dbReference>
<reference evidence="3" key="1">
    <citation type="journal article" date="2014" name="Int. J. Syst. Evol. Microbiol.">
        <title>Complete genome sequence of Corynebacterium casei LMG S-19264T (=DSM 44701T), isolated from a smear-ripened cheese.</title>
        <authorList>
            <consortium name="US DOE Joint Genome Institute (JGI-PGF)"/>
            <person name="Walter F."/>
            <person name="Albersmeier A."/>
            <person name="Kalinowski J."/>
            <person name="Ruckert C."/>
        </authorList>
    </citation>
    <scope>NUCLEOTIDE SEQUENCE</scope>
    <source>
        <strain evidence="3">CGMCC 1.15478</strain>
    </source>
</reference>
<evidence type="ECO:0008006" key="5">
    <source>
        <dbReference type="Google" id="ProtNLM"/>
    </source>
</evidence>
<gene>
    <name evidence="3" type="ORF">GCM10011410_01560</name>
</gene>
<comment type="similarity">
    <text evidence="1">Belongs to the ROK (NagC/XylR) family.</text>
</comment>
<name>A0A916X7U3_9ACTN</name>
<dbReference type="InterPro" id="IPR043129">
    <property type="entry name" value="ATPase_NBD"/>
</dbReference>
<proteinExistence type="inferred from homology"/>
<dbReference type="RefSeq" id="WP_188669749.1">
    <property type="nucleotide sequence ID" value="NZ_BMJH01000001.1"/>
</dbReference>
<sequence>MTTLSLSSARTPTSHHSAPGVSVHPPRFFHGQTPAAAIFRIAAHKGPISREKAAQLSGASIATVNRNVAALLAAGLLLERHDLTTSGAVGRPRVPIQINHEPYATIGIHIGAAVTTIVASDIRGTILGGIRIPTPAGPQHGALTSIASSASAFAARFRRTFLWAGIALGGQVDPTTGTASHHRLQWTNAPVGHVIGKALNVPVSVAPHVEAMAAAELLLAPHESTHNGESSNLYFYARETVGVALTFAERVITPRGGPGSVAHLPSGSGVLCDCGQRGCLEATVSEDAIMRRAIDDGIALSSGPSLDELIKLARAGNTAAAAILTDRARTLGKVVATLRDLFNPDHVTLGGQAFTSYPEAMRDFAQSFDQTTRSPRRNVLVTGFGNRVQEHAAVAVSLSVLHADPLNAQLL</sequence>
<reference evidence="3" key="2">
    <citation type="submission" date="2020-09" db="EMBL/GenBank/DDBJ databases">
        <authorList>
            <person name="Sun Q."/>
            <person name="Zhou Y."/>
        </authorList>
    </citation>
    <scope>NUCLEOTIDE SEQUENCE</scope>
    <source>
        <strain evidence="3">CGMCC 1.15478</strain>
    </source>
</reference>
<comment type="caution">
    <text evidence="3">The sequence shown here is derived from an EMBL/GenBank/DDBJ whole genome shotgun (WGS) entry which is preliminary data.</text>
</comment>
<dbReference type="SUPFAM" id="SSF53067">
    <property type="entry name" value="Actin-like ATPase domain"/>
    <property type="match status" value="1"/>
</dbReference>
<evidence type="ECO:0000256" key="1">
    <source>
        <dbReference type="ARBA" id="ARBA00006479"/>
    </source>
</evidence>